<dbReference type="Pfam" id="PF16917">
    <property type="entry name" value="BPL_LplA_LipB_2"/>
    <property type="match status" value="1"/>
</dbReference>
<gene>
    <name evidence="2" type="ORF">EP867_13255</name>
</gene>
<dbReference type="Proteomes" id="UP000287168">
    <property type="component" value="Unassembled WGS sequence"/>
</dbReference>
<dbReference type="EMBL" id="SBLC01000019">
    <property type="protein sequence ID" value="RWY39940.1"/>
    <property type="molecule type" value="Genomic_DNA"/>
</dbReference>
<dbReference type="Gene3D" id="3.30.930.10">
    <property type="entry name" value="Bira Bifunctional Protein, Domain 2"/>
    <property type="match status" value="1"/>
</dbReference>
<evidence type="ECO:0000259" key="1">
    <source>
        <dbReference type="Pfam" id="PF16917"/>
    </source>
</evidence>
<keyword evidence="3" id="KW-1185">Reference proteome</keyword>
<dbReference type="OrthoDB" id="7657788at2"/>
<dbReference type="InterPro" id="IPR045864">
    <property type="entry name" value="aa-tRNA-synth_II/BPL/LPL"/>
</dbReference>
<dbReference type="AlphaFoldDB" id="A0A3S3U5J8"/>
<organism evidence="2 3">
    <name type="scientific">Falsigemmobacter intermedius</name>
    <dbReference type="NCBI Taxonomy" id="1553448"/>
    <lineage>
        <taxon>Bacteria</taxon>
        <taxon>Pseudomonadati</taxon>
        <taxon>Pseudomonadota</taxon>
        <taxon>Alphaproteobacteria</taxon>
        <taxon>Rhodobacterales</taxon>
        <taxon>Paracoccaceae</taxon>
        <taxon>Falsigemmobacter</taxon>
    </lineage>
</organism>
<protein>
    <recommendedName>
        <fullName evidence="1">BPL/LPL catalytic domain-containing protein</fullName>
    </recommendedName>
</protein>
<accession>A0A3S3U5J8</accession>
<dbReference type="InterPro" id="IPR004143">
    <property type="entry name" value="BPL_LPL_catalytic"/>
</dbReference>
<name>A0A3S3U5J8_9RHOB</name>
<comment type="caution">
    <text evidence="2">The sequence shown here is derived from an EMBL/GenBank/DDBJ whole genome shotgun (WGS) entry which is preliminary data.</text>
</comment>
<evidence type="ECO:0000313" key="2">
    <source>
        <dbReference type="EMBL" id="RWY39940.1"/>
    </source>
</evidence>
<feature type="domain" description="BPL/LPL catalytic" evidence="1">
    <location>
        <begin position="9"/>
        <end position="186"/>
    </location>
</feature>
<reference evidence="2 3" key="1">
    <citation type="journal article" date="2015" name="Int. J. Syst. Evol. Microbiol.">
        <title>Gemmobacter intermedius sp. nov., isolated from a white stork (Ciconia ciconia).</title>
        <authorList>
            <person name="Kampfer P."/>
            <person name="Jerzak L."/>
            <person name="Wilharm G."/>
            <person name="Golke J."/>
            <person name="Busse H.J."/>
            <person name="Glaeser S.P."/>
        </authorList>
    </citation>
    <scope>NUCLEOTIDE SEQUENCE [LARGE SCALE GENOMIC DNA]</scope>
    <source>
        <strain evidence="2 3">119/4</strain>
    </source>
</reference>
<proteinExistence type="predicted"/>
<sequence length="232" mass="25367">MSDLPRLLLPPPFRAIEAPEGDLLALAAAEAHEGAGTLLWRESGGILAIAVVMEPGPPLVSTAREAELGYVAALAALCETLVQHGLPERQVRVEFPDRILYDSALIAGARWQAGPQGEDGLPEWVIFAAEILSERPGLEEPGLYPFTTSLEEEEFGASSAMIESFASWLKLIVDRWQHDGVDALLRRLLDRVEGHEALKGAEIVDGRLQLPPLATVLNEERWRDAERGGPKW</sequence>
<dbReference type="RefSeq" id="WP_128489967.1">
    <property type="nucleotide sequence ID" value="NZ_JBHLXB010000025.1"/>
</dbReference>
<evidence type="ECO:0000313" key="3">
    <source>
        <dbReference type="Proteomes" id="UP000287168"/>
    </source>
</evidence>